<dbReference type="InterPro" id="IPR014892">
    <property type="entry name" value="RPA_C"/>
</dbReference>
<dbReference type="GO" id="GO:0046872">
    <property type="term" value="F:metal ion binding"/>
    <property type="evidence" value="ECO:0007669"/>
    <property type="project" value="UniProtKB-UniRule"/>
</dbReference>
<evidence type="ECO:0000313" key="18">
    <source>
        <dbReference type="EMBL" id="KER27089.1"/>
    </source>
</evidence>
<evidence type="ECO:0000256" key="3">
    <source>
        <dbReference type="ARBA" id="ARBA00010015"/>
    </source>
</evidence>
<evidence type="ECO:0000256" key="8">
    <source>
        <dbReference type="ARBA" id="ARBA00022763"/>
    </source>
</evidence>
<dbReference type="SMART" id="SM00891">
    <property type="entry name" value="ERCC4"/>
    <property type="match status" value="1"/>
</dbReference>
<dbReference type="Pfam" id="PF08784">
    <property type="entry name" value="RPA_C"/>
    <property type="match status" value="1"/>
</dbReference>
<dbReference type="InterPro" id="IPR047416">
    <property type="entry name" value="XPF_nuclease_Mus81"/>
</dbReference>
<dbReference type="Pfam" id="PF21292">
    <property type="entry name" value="EME1-MUS81_C"/>
    <property type="match status" value="1"/>
</dbReference>
<dbReference type="EC" id="3.1.22.-" evidence="15"/>
<dbReference type="GeneID" id="20319972"/>
<dbReference type="InterPro" id="IPR033309">
    <property type="entry name" value="Mus81"/>
</dbReference>
<evidence type="ECO:0000256" key="10">
    <source>
        <dbReference type="ARBA" id="ARBA00022842"/>
    </source>
</evidence>
<dbReference type="GO" id="GO:0048476">
    <property type="term" value="C:Holliday junction resolvase complex"/>
    <property type="evidence" value="ECO:0007669"/>
    <property type="project" value="UniProtKB-UniRule"/>
</dbReference>
<name>A0A075AEV1_OPIVI</name>
<feature type="domain" description="ERCC4" evidence="17">
    <location>
        <begin position="520"/>
        <end position="621"/>
    </location>
</feature>
<dbReference type="Proteomes" id="UP000054324">
    <property type="component" value="Unassembled WGS sequence"/>
</dbReference>
<evidence type="ECO:0000256" key="16">
    <source>
        <dbReference type="SAM" id="MobiDB-lite"/>
    </source>
</evidence>
<dbReference type="KEGG" id="ovi:T265_05790"/>
<comment type="subunit">
    <text evidence="15">Interacts with EME1.</text>
</comment>
<dbReference type="Gene3D" id="1.10.150.670">
    <property type="entry name" value="Crossover junction endonuclease EME1, DNA-binding domain"/>
    <property type="match status" value="1"/>
</dbReference>
<protein>
    <recommendedName>
        <fullName evidence="4 15">Crossover junction endonuclease MUS81</fullName>
        <ecNumber evidence="15">3.1.22.-</ecNumber>
    </recommendedName>
</protein>
<feature type="region of interest" description="Disordered" evidence="16">
    <location>
        <begin position="416"/>
        <end position="441"/>
    </location>
</feature>
<dbReference type="Pfam" id="PF02732">
    <property type="entry name" value="ERCC4"/>
    <property type="match status" value="1"/>
</dbReference>
<comment type="similarity">
    <text evidence="3 15">Belongs to the XPF family.</text>
</comment>
<evidence type="ECO:0000256" key="7">
    <source>
        <dbReference type="ARBA" id="ARBA00022759"/>
    </source>
</evidence>
<evidence type="ECO:0000256" key="5">
    <source>
        <dbReference type="ARBA" id="ARBA00022722"/>
    </source>
</evidence>
<keyword evidence="5 15" id="KW-0540">Nuclease</keyword>
<keyword evidence="10 15" id="KW-0460">Magnesium</keyword>
<dbReference type="OrthoDB" id="5963188at2759"/>
<comment type="subcellular location">
    <subcellularLocation>
        <location evidence="2 15">Nucleus</location>
    </subcellularLocation>
</comment>
<comment type="function">
    <text evidence="15">Interacts with EME1 to form a DNA structure-specific endonuclease with substrate preference for branched DNA structures with a 5'-end at the branch nick. Typical substrates include 3'-flap structures, D-loops, replication forks and nicked Holliday junctions. May be required in mitosis for the processing of stalled or collapsed replication fork intermediates. May be required in meiosis for the repair of meiosis-specific double strand breaks subsequent to single-end invasion (SEI).</text>
</comment>
<keyword evidence="8 15" id="KW-0227">DNA damage</keyword>
<accession>A0A075AEV1</accession>
<dbReference type="InterPro" id="IPR011335">
    <property type="entry name" value="Restrct_endonuc-II-like"/>
</dbReference>
<keyword evidence="13 15" id="KW-0539">Nucleus</keyword>
<dbReference type="GO" id="GO:0031573">
    <property type="term" value="P:mitotic intra-S DNA damage checkpoint signaling"/>
    <property type="evidence" value="ECO:0007669"/>
    <property type="project" value="TreeGrafter"/>
</dbReference>
<evidence type="ECO:0000256" key="4">
    <source>
        <dbReference type="ARBA" id="ARBA00017114"/>
    </source>
</evidence>
<dbReference type="PANTHER" id="PTHR13451:SF0">
    <property type="entry name" value="CROSSOVER JUNCTION ENDONUCLEASE MUS81"/>
    <property type="match status" value="1"/>
</dbReference>
<feature type="compositionally biased region" description="Low complexity" evidence="16">
    <location>
        <begin position="421"/>
        <end position="439"/>
    </location>
</feature>
<keyword evidence="9 15" id="KW-0378">Hydrolase</keyword>
<evidence type="ECO:0000256" key="6">
    <source>
        <dbReference type="ARBA" id="ARBA00022723"/>
    </source>
</evidence>
<dbReference type="CTD" id="20319972"/>
<keyword evidence="12 15" id="KW-0234">DNA repair</keyword>
<dbReference type="SUPFAM" id="SSF52980">
    <property type="entry name" value="Restriction endonuclease-like"/>
    <property type="match status" value="1"/>
</dbReference>
<dbReference type="GO" id="GO:0048257">
    <property type="term" value="F:3'-flap endonuclease activity"/>
    <property type="evidence" value="ECO:0007669"/>
    <property type="project" value="TreeGrafter"/>
</dbReference>
<dbReference type="GO" id="GO:0005634">
    <property type="term" value="C:nucleus"/>
    <property type="evidence" value="ECO:0007669"/>
    <property type="project" value="UniProtKB-SubCell"/>
</dbReference>
<dbReference type="InterPro" id="IPR006166">
    <property type="entry name" value="ERCC4_domain"/>
</dbReference>
<dbReference type="EMBL" id="KL596731">
    <property type="protein sequence ID" value="KER27089.1"/>
    <property type="molecule type" value="Genomic_DNA"/>
</dbReference>
<evidence type="ECO:0000256" key="11">
    <source>
        <dbReference type="ARBA" id="ARBA00023172"/>
    </source>
</evidence>
<dbReference type="AlphaFoldDB" id="A0A075AEV1"/>
<dbReference type="GO" id="GO:0000712">
    <property type="term" value="P:resolution of meiotic recombination intermediates"/>
    <property type="evidence" value="ECO:0007669"/>
    <property type="project" value="TreeGrafter"/>
</dbReference>
<dbReference type="GO" id="GO:0006308">
    <property type="term" value="P:DNA catabolic process"/>
    <property type="evidence" value="ECO:0007669"/>
    <property type="project" value="UniProtKB-UniRule"/>
</dbReference>
<evidence type="ECO:0000256" key="13">
    <source>
        <dbReference type="ARBA" id="ARBA00023242"/>
    </source>
</evidence>
<dbReference type="Gene3D" id="3.40.50.10130">
    <property type="match status" value="1"/>
</dbReference>
<dbReference type="FunFam" id="3.40.50.10130:FF:000005">
    <property type="entry name" value="crossover junction endonuclease MUS81 isoform X1"/>
    <property type="match status" value="1"/>
</dbReference>
<keyword evidence="14" id="KW-0469">Meiosis</keyword>
<evidence type="ECO:0000256" key="14">
    <source>
        <dbReference type="ARBA" id="ARBA00023254"/>
    </source>
</evidence>
<dbReference type="InterPro" id="IPR042530">
    <property type="entry name" value="EME1/EME2_C"/>
</dbReference>
<keyword evidence="11 15" id="KW-0233">DNA recombination</keyword>
<dbReference type="GO" id="GO:0008821">
    <property type="term" value="F:crossover junction DNA endonuclease activity"/>
    <property type="evidence" value="ECO:0007669"/>
    <property type="project" value="UniProtKB-UniRule"/>
</dbReference>
<evidence type="ECO:0000256" key="15">
    <source>
        <dbReference type="RuleBase" id="RU369042"/>
    </source>
</evidence>
<dbReference type="CDD" id="cd20074">
    <property type="entry name" value="XPF_nuclease_Mus81"/>
    <property type="match status" value="1"/>
</dbReference>
<evidence type="ECO:0000259" key="17">
    <source>
        <dbReference type="SMART" id="SM00891"/>
    </source>
</evidence>
<evidence type="ECO:0000256" key="1">
    <source>
        <dbReference type="ARBA" id="ARBA00001946"/>
    </source>
</evidence>
<dbReference type="PANTHER" id="PTHR13451">
    <property type="entry name" value="CLASS II CROSSOVER JUNCTION ENDONUCLEASE MUS81"/>
    <property type="match status" value="1"/>
</dbReference>
<sequence>MPITSTAKSNKKRITRNNALFEYWLTKAMNEAFTKELKSYHTYKKAGSIFVPDIPDAGSLLSNKVSVNAQKRLCDFLDDKLSSYAEELGMPPADALCYGNKECSKSPSKAVKVTVAQVTMSDQHIVSTDTSLSTSQVRQFEDTSSALTTAEQQLLDLFRSSNNPMGCSLQELASCLRSPGQNCNVTPIGTLVDRLLSVGLISPVNSCPGSANTDVAVFDDDDDDLPQAVSSAAVFDDDDDDLPQAVVSHTPYLLTSPTDTFYVIALQLSLTSTLSVQPVNLLSASSLHNDPHLNATPTPNSADSVSTDENLPALIDYPLKFRYANEAGEPVNLRLYAHRKTFVPDDGAEEKLVGYRILCPYEELLLAGIHYRLDWNAPSLEVTDKQLTFAYLLDPDAPCQSTLIVSSSEGSLLPPANAVPSSTVTTSGNGSSSTFSKRSASPVSSSIPVKVALRKSVSATCAALPSSLCSSTSQSALTASLTVRSQPNSPTKTKSAMFSRFVHSETSSDVVVPGGSYELVLLTDVREQFGLNRVKQLLPAVMHSLGVECESRALPVGDFIWIARWHTESGRLMEAVLDYVIERKRADDLASSMVDGRFQEQKYRMKRTQLAHTIFLIEECSSMRNQRIPFETLLQAVSNAQVIDGFQIMTTRCPEDTVDLLAALTNVLRNNCIHNLHVRSPTGNPDSMPLSPKFNSDCLRAISWVAFIQLANKSPPPTVRDVFAKQLLQIHGFSGPKISAILDRYPTPACLMRAYDSQATRSAKENLLTSLKVGDSNKCIGGVLSRRVYLAYNTQ</sequence>
<keyword evidence="6 15" id="KW-0479">Metal-binding</keyword>
<comment type="cofactor">
    <cofactor evidence="1 15">
        <name>Mg(2+)</name>
        <dbReference type="ChEBI" id="CHEBI:18420"/>
    </cofactor>
</comment>
<dbReference type="GO" id="GO:0000727">
    <property type="term" value="P:double-strand break repair via break-induced replication"/>
    <property type="evidence" value="ECO:0007669"/>
    <property type="project" value="UniProtKB-UniRule"/>
</dbReference>
<keyword evidence="19" id="KW-1185">Reference proteome</keyword>
<gene>
    <name evidence="18" type="ORF">T265_05790</name>
</gene>
<keyword evidence="7 15" id="KW-0255">Endonuclease</keyword>
<evidence type="ECO:0000313" key="19">
    <source>
        <dbReference type="Proteomes" id="UP000054324"/>
    </source>
</evidence>
<evidence type="ECO:0000256" key="12">
    <source>
        <dbReference type="ARBA" id="ARBA00023204"/>
    </source>
</evidence>
<organism evidence="18 19">
    <name type="scientific">Opisthorchis viverrini</name>
    <name type="common">Southeast Asian liver fluke</name>
    <dbReference type="NCBI Taxonomy" id="6198"/>
    <lineage>
        <taxon>Eukaryota</taxon>
        <taxon>Metazoa</taxon>
        <taxon>Spiralia</taxon>
        <taxon>Lophotrochozoa</taxon>
        <taxon>Platyhelminthes</taxon>
        <taxon>Trematoda</taxon>
        <taxon>Digenea</taxon>
        <taxon>Opisthorchiida</taxon>
        <taxon>Opisthorchiata</taxon>
        <taxon>Opisthorchiidae</taxon>
        <taxon>Opisthorchis</taxon>
    </lineage>
</organism>
<evidence type="ECO:0000256" key="2">
    <source>
        <dbReference type="ARBA" id="ARBA00004123"/>
    </source>
</evidence>
<evidence type="ECO:0000256" key="9">
    <source>
        <dbReference type="ARBA" id="ARBA00022801"/>
    </source>
</evidence>
<proteinExistence type="inferred from homology"/>
<dbReference type="STRING" id="6198.A0A075AEV1"/>
<dbReference type="RefSeq" id="XP_009169148.1">
    <property type="nucleotide sequence ID" value="XM_009170884.1"/>
</dbReference>
<reference evidence="18 19" key="1">
    <citation type="submission" date="2013-11" db="EMBL/GenBank/DDBJ databases">
        <title>Opisthorchis viverrini - life in the bile duct.</title>
        <authorList>
            <person name="Young N.D."/>
            <person name="Nagarajan N."/>
            <person name="Lin S.J."/>
            <person name="Korhonen P.K."/>
            <person name="Jex A.R."/>
            <person name="Hall R.S."/>
            <person name="Safavi-Hemami H."/>
            <person name="Kaewkong W."/>
            <person name="Bertrand D."/>
            <person name="Gao S."/>
            <person name="Seet Q."/>
            <person name="Wongkham S."/>
            <person name="Teh B.T."/>
            <person name="Wongkham C."/>
            <person name="Intapan P.M."/>
            <person name="Maleewong W."/>
            <person name="Yang X."/>
            <person name="Hu M."/>
            <person name="Wang Z."/>
            <person name="Hofmann A."/>
            <person name="Sternberg P.W."/>
            <person name="Tan P."/>
            <person name="Wang J."/>
            <person name="Gasser R.B."/>
        </authorList>
    </citation>
    <scope>NUCLEOTIDE SEQUENCE [LARGE SCALE GENOMIC DNA]</scope>
</reference>
<dbReference type="GO" id="GO:0003677">
    <property type="term" value="F:DNA binding"/>
    <property type="evidence" value="ECO:0007669"/>
    <property type="project" value="UniProtKB-UniRule"/>
</dbReference>